<dbReference type="EMBL" id="CP066558">
    <property type="protein sequence ID" value="QQF82776.1"/>
    <property type="molecule type" value="Genomic_DNA"/>
</dbReference>
<evidence type="ECO:0000256" key="1">
    <source>
        <dbReference type="SAM" id="MobiDB-lite"/>
    </source>
</evidence>
<feature type="region of interest" description="Disordered" evidence="1">
    <location>
        <begin position="1"/>
        <end position="28"/>
    </location>
</feature>
<gene>
    <name evidence="2" type="ORF">JFL49_02330</name>
</gene>
<reference evidence="2 3" key="1">
    <citation type="submission" date="2020-12" db="EMBL/GenBank/DDBJ databases">
        <title>ASc-MMNZ-VFA-070.</title>
        <authorList>
            <person name="Schryvers A."/>
            <person name="Mostafa Nazari M."/>
            <person name="Farshchi Andisi V."/>
            <person name="Timsit E."/>
            <person name="Walter Morck D."/>
        </authorList>
    </citation>
    <scope>NUCLEOTIDE SEQUENCE [LARGE SCALE GENOMIC DNA]</scope>
    <source>
        <strain evidence="2 3">ASc-MMNZ-VFA-070</strain>
    </source>
</reference>
<dbReference type="RefSeq" id="WP_157665518.1">
    <property type="nucleotide sequence ID" value="NZ_CP018802.1"/>
</dbReference>
<sequence>MNEKGEKLYEGHNGKTTTQAISGGKNNPVKLAEGLDSLTRTTSFGFGADSDSQRSQTKSGINTTHLHIRDEQGLVEKTGKTVEQVKTEIKTGIATDNAERRSGKLENRFDKDELQKELDYQVKVTQEFDKNRKEVIGYIYSKAGDARAEAAEIRRTTEKDISPTGFNLHHCWMAYLASPSKERSLLIARDCNWIKVFSLSPRIFNDFGLFGNIRPLFS</sequence>
<feature type="compositionally biased region" description="Polar residues" evidence="1">
    <location>
        <begin position="53"/>
        <end position="65"/>
    </location>
</feature>
<name>A0A9Q7E7S7_HISSO</name>
<feature type="region of interest" description="Disordered" evidence="1">
    <location>
        <begin position="45"/>
        <end position="65"/>
    </location>
</feature>
<dbReference type="AlphaFoldDB" id="A0A9Q7E7S7"/>
<feature type="compositionally biased region" description="Basic and acidic residues" evidence="1">
    <location>
        <begin position="1"/>
        <end position="13"/>
    </location>
</feature>
<keyword evidence="3" id="KW-1185">Reference proteome</keyword>
<evidence type="ECO:0000313" key="3">
    <source>
        <dbReference type="Proteomes" id="UP000595373"/>
    </source>
</evidence>
<accession>A0A9Q7E7S7</accession>
<dbReference type="Proteomes" id="UP000595373">
    <property type="component" value="Chromosome"/>
</dbReference>
<feature type="compositionally biased region" description="Polar residues" evidence="1">
    <location>
        <begin position="14"/>
        <end position="25"/>
    </location>
</feature>
<proteinExistence type="predicted"/>
<organism evidence="2 3">
    <name type="scientific">Histophilus somni</name>
    <name type="common">Haemophilus somnus</name>
    <dbReference type="NCBI Taxonomy" id="731"/>
    <lineage>
        <taxon>Bacteria</taxon>
        <taxon>Pseudomonadati</taxon>
        <taxon>Pseudomonadota</taxon>
        <taxon>Gammaproteobacteria</taxon>
        <taxon>Pasteurellales</taxon>
        <taxon>Pasteurellaceae</taxon>
        <taxon>Histophilus</taxon>
    </lineage>
</organism>
<evidence type="ECO:0000313" key="2">
    <source>
        <dbReference type="EMBL" id="QQF82776.1"/>
    </source>
</evidence>
<protein>
    <submittedName>
        <fullName evidence="2">Uncharacterized protein</fullName>
    </submittedName>
</protein>